<organism evidence="1 2">
    <name type="scientific">Trichloromonas acetexigens</name>
    <dbReference type="NCBI Taxonomy" id="38815"/>
    <lineage>
        <taxon>Bacteria</taxon>
        <taxon>Pseudomonadati</taxon>
        <taxon>Thermodesulfobacteriota</taxon>
        <taxon>Desulfuromonadia</taxon>
        <taxon>Desulfuromonadales</taxon>
        <taxon>Trichloromonadaceae</taxon>
        <taxon>Trichloromonas</taxon>
    </lineage>
</organism>
<reference evidence="1 2" key="1">
    <citation type="submission" date="2019-07" db="EMBL/GenBank/DDBJ databases">
        <title>Insights of Desulfuromonas acetexigens electromicrobiology.</title>
        <authorList>
            <person name="Katuri K."/>
            <person name="Sapireddy V."/>
            <person name="Shaw D.R."/>
            <person name="Saikaly P."/>
        </authorList>
    </citation>
    <scope>NUCLEOTIDE SEQUENCE [LARGE SCALE GENOMIC DNA]</scope>
    <source>
        <strain evidence="1 2">2873</strain>
    </source>
</reference>
<gene>
    <name evidence="1" type="ORF">FL622_04435</name>
</gene>
<dbReference type="GO" id="GO:0016746">
    <property type="term" value="F:acyltransferase activity"/>
    <property type="evidence" value="ECO:0007669"/>
    <property type="project" value="UniProtKB-KW"/>
</dbReference>
<dbReference type="SUPFAM" id="SSF55729">
    <property type="entry name" value="Acyl-CoA N-acyltransferases (Nat)"/>
    <property type="match status" value="1"/>
</dbReference>
<dbReference type="InterPro" id="IPR022484">
    <property type="entry name" value="PEP-CTERM/exosrtase_acylTfrase"/>
</dbReference>
<protein>
    <submittedName>
        <fullName evidence="1">PEP-CTERM/exosortase system-associated acyltransferase</fullName>
    </submittedName>
</protein>
<keyword evidence="1" id="KW-0808">Transferase</keyword>
<dbReference type="InterPro" id="IPR016181">
    <property type="entry name" value="Acyl_CoA_acyltransferase"/>
</dbReference>
<dbReference type="OrthoDB" id="5414373at2"/>
<dbReference type="Pfam" id="PF13444">
    <property type="entry name" value="Acetyltransf_5"/>
    <property type="match status" value="1"/>
</dbReference>
<name>A0A550JJF0_9BACT</name>
<dbReference type="Proteomes" id="UP000317155">
    <property type="component" value="Unassembled WGS sequence"/>
</dbReference>
<keyword evidence="1" id="KW-0012">Acyltransferase</keyword>
<accession>A0A550JJF0</accession>
<dbReference type="RefSeq" id="WP_092056248.1">
    <property type="nucleotide sequence ID" value="NZ_FOJJ01000012.1"/>
</dbReference>
<sequence length="246" mass="29159">MVEFRFERVEMGDPRMEELFRLRYQVYVTECEFEAQEDHSDGRETDDYDEHSSHFCAIVFDPESPDPPRIIGTVRMILGFSEGLPDHKMPIESHCPFWEDEVRRLDSLRKEGVKFAEISRLAISKDFRKREIDKAIYSQSDFDFQQVRRVHEQRRQFEGLIVLGLYQCIYQESLRLELKHWYGVMVKGLSGLLRRWGVFWDAIGEPVEYHGLRIPYIADIEKNAQGWVTRNPLLLEKPVGWKDIVS</sequence>
<keyword evidence="2" id="KW-1185">Reference proteome</keyword>
<dbReference type="AlphaFoldDB" id="A0A550JJF0"/>
<dbReference type="Gene3D" id="3.40.630.30">
    <property type="match status" value="1"/>
</dbReference>
<evidence type="ECO:0000313" key="1">
    <source>
        <dbReference type="EMBL" id="TRO83337.1"/>
    </source>
</evidence>
<dbReference type="NCBIfam" id="TIGR03694">
    <property type="entry name" value="exosort_acyl"/>
    <property type="match status" value="1"/>
</dbReference>
<evidence type="ECO:0000313" key="2">
    <source>
        <dbReference type="Proteomes" id="UP000317155"/>
    </source>
</evidence>
<proteinExistence type="predicted"/>
<dbReference type="EMBL" id="VJVV01000002">
    <property type="protein sequence ID" value="TRO83337.1"/>
    <property type="molecule type" value="Genomic_DNA"/>
</dbReference>
<comment type="caution">
    <text evidence="1">The sequence shown here is derived from an EMBL/GenBank/DDBJ whole genome shotgun (WGS) entry which is preliminary data.</text>
</comment>